<dbReference type="InterPro" id="IPR001138">
    <property type="entry name" value="Zn2Cys6_DnaBD"/>
</dbReference>
<keyword evidence="2" id="KW-0479">Metal-binding</keyword>
<dbReference type="InterPro" id="IPR036864">
    <property type="entry name" value="Zn2-C6_fun-type_DNA-bd_sf"/>
</dbReference>
<dbReference type="SUPFAM" id="SSF57701">
    <property type="entry name" value="Zn2/Cys6 DNA-binding domain"/>
    <property type="match status" value="1"/>
</dbReference>
<dbReference type="Gene3D" id="4.10.240.10">
    <property type="entry name" value="Zn(2)-C6 fungal-type DNA-binding domain"/>
    <property type="match status" value="1"/>
</dbReference>
<name>A0A6A6UTT6_9PEZI</name>
<evidence type="ECO:0000259" key="6">
    <source>
        <dbReference type="PROSITE" id="PS50048"/>
    </source>
</evidence>
<dbReference type="GO" id="GO:0008270">
    <property type="term" value="F:zinc ion binding"/>
    <property type="evidence" value="ECO:0007669"/>
    <property type="project" value="InterPro"/>
</dbReference>
<dbReference type="GO" id="GO:0005634">
    <property type="term" value="C:nucleus"/>
    <property type="evidence" value="ECO:0007669"/>
    <property type="project" value="UniProtKB-SubCell"/>
</dbReference>
<keyword evidence="3" id="KW-0238">DNA-binding</keyword>
<feature type="compositionally biased region" description="Polar residues" evidence="5">
    <location>
        <begin position="67"/>
        <end position="78"/>
    </location>
</feature>
<dbReference type="OrthoDB" id="2123952at2759"/>
<dbReference type="PROSITE" id="PS50048">
    <property type="entry name" value="ZN2_CY6_FUNGAL_2"/>
    <property type="match status" value="1"/>
</dbReference>
<dbReference type="GO" id="GO:0003677">
    <property type="term" value="F:DNA binding"/>
    <property type="evidence" value="ECO:0007669"/>
    <property type="project" value="UniProtKB-KW"/>
</dbReference>
<evidence type="ECO:0000256" key="1">
    <source>
        <dbReference type="ARBA" id="ARBA00004123"/>
    </source>
</evidence>
<feature type="region of interest" description="Disordered" evidence="5">
    <location>
        <begin position="57"/>
        <end position="109"/>
    </location>
</feature>
<evidence type="ECO:0000256" key="3">
    <source>
        <dbReference type="ARBA" id="ARBA00023125"/>
    </source>
</evidence>
<dbReference type="PANTHER" id="PTHR46910:SF3">
    <property type="entry name" value="HALOTOLERANCE PROTEIN 9-RELATED"/>
    <property type="match status" value="1"/>
</dbReference>
<dbReference type="PROSITE" id="PS00463">
    <property type="entry name" value="ZN2_CY6_FUNGAL_1"/>
    <property type="match status" value="1"/>
</dbReference>
<dbReference type="AlphaFoldDB" id="A0A6A6UTT6"/>
<organism evidence="7 8">
    <name type="scientific">Microthyrium microscopicum</name>
    <dbReference type="NCBI Taxonomy" id="703497"/>
    <lineage>
        <taxon>Eukaryota</taxon>
        <taxon>Fungi</taxon>
        <taxon>Dikarya</taxon>
        <taxon>Ascomycota</taxon>
        <taxon>Pezizomycotina</taxon>
        <taxon>Dothideomycetes</taxon>
        <taxon>Dothideomycetes incertae sedis</taxon>
        <taxon>Microthyriales</taxon>
        <taxon>Microthyriaceae</taxon>
        <taxon>Microthyrium</taxon>
    </lineage>
</organism>
<proteinExistence type="predicted"/>
<feature type="region of interest" description="Disordered" evidence="5">
    <location>
        <begin position="217"/>
        <end position="341"/>
    </location>
</feature>
<evidence type="ECO:0000256" key="4">
    <source>
        <dbReference type="ARBA" id="ARBA00023242"/>
    </source>
</evidence>
<accession>A0A6A6UTT6</accession>
<keyword evidence="4" id="KW-0539">Nucleus</keyword>
<feature type="compositionally biased region" description="Low complexity" evidence="5">
    <location>
        <begin position="242"/>
        <end position="279"/>
    </location>
</feature>
<feature type="region of interest" description="Disordered" evidence="5">
    <location>
        <begin position="353"/>
        <end position="386"/>
    </location>
</feature>
<evidence type="ECO:0000256" key="5">
    <source>
        <dbReference type="SAM" id="MobiDB-lite"/>
    </source>
</evidence>
<reference evidence="7" key="1">
    <citation type="journal article" date="2020" name="Stud. Mycol.">
        <title>101 Dothideomycetes genomes: a test case for predicting lifestyles and emergence of pathogens.</title>
        <authorList>
            <person name="Haridas S."/>
            <person name="Albert R."/>
            <person name="Binder M."/>
            <person name="Bloem J."/>
            <person name="Labutti K."/>
            <person name="Salamov A."/>
            <person name="Andreopoulos B."/>
            <person name="Baker S."/>
            <person name="Barry K."/>
            <person name="Bills G."/>
            <person name="Bluhm B."/>
            <person name="Cannon C."/>
            <person name="Castanera R."/>
            <person name="Culley D."/>
            <person name="Daum C."/>
            <person name="Ezra D."/>
            <person name="Gonzalez J."/>
            <person name="Henrissat B."/>
            <person name="Kuo A."/>
            <person name="Liang C."/>
            <person name="Lipzen A."/>
            <person name="Lutzoni F."/>
            <person name="Magnuson J."/>
            <person name="Mondo S."/>
            <person name="Nolan M."/>
            <person name="Ohm R."/>
            <person name="Pangilinan J."/>
            <person name="Park H.-J."/>
            <person name="Ramirez L."/>
            <person name="Alfaro M."/>
            <person name="Sun H."/>
            <person name="Tritt A."/>
            <person name="Yoshinaga Y."/>
            <person name="Zwiers L.-H."/>
            <person name="Turgeon B."/>
            <person name="Goodwin S."/>
            <person name="Spatafora J."/>
            <person name="Crous P."/>
            <person name="Grigoriev I."/>
        </authorList>
    </citation>
    <scope>NUCLEOTIDE SEQUENCE</scope>
    <source>
        <strain evidence="7">CBS 115976</strain>
    </source>
</reference>
<dbReference type="SMART" id="SM00066">
    <property type="entry name" value="GAL4"/>
    <property type="match status" value="1"/>
</dbReference>
<comment type="subcellular location">
    <subcellularLocation>
        <location evidence="1">Nucleus</location>
    </subcellularLocation>
</comment>
<dbReference type="PANTHER" id="PTHR46910">
    <property type="entry name" value="TRANSCRIPTION FACTOR PDR1"/>
    <property type="match status" value="1"/>
</dbReference>
<dbReference type="GO" id="GO:0000981">
    <property type="term" value="F:DNA-binding transcription factor activity, RNA polymerase II-specific"/>
    <property type="evidence" value="ECO:0007669"/>
    <property type="project" value="InterPro"/>
</dbReference>
<feature type="domain" description="Zn(2)-C6 fungal-type" evidence="6">
    <location>
        <begin position="20"/>
        <end position="52"/>
    </location>
</feature>
<dbReference type="CDD" id="cd00067">
    <property type="entry name" value="GAL4"/>
    <property type="match status" value="1"/>
</dbReference>
<dbReference type="EMBL" id="MU004230">
    <property type="protein sequence ID" value="KAF2674857.1"/>
    <property type="molecule type" value="Genomic_DNA"/>
</dbReference>
<sequence>MSKFVAQEGVSKRPKRASRACDHCRWKRLKCSDEQKDQSCMNCVIYGVKCLYTPPFSPGGSRKRGESSSVIGKTSSGGITKKRGPSSKDRSSHSPGLLESGQDSPTSSYADEVVMNGQSMLPKFANARRLASEYAKAANPTVDMEQLSHRLDQFAAFLTGFSENQNSPVEILSEESGLPAQPIANALLQAYTEGFNAGALSTTARWRPPHLSANARRARSMHEFTPPPTSDQHHLPTMGMDPLTAAAAAHHHLTPSTSSPHQTHQNHQAHQNHQVQQNHQAHHQHQHQMSFNDPSGAMSGLGIDPSSGHPDYALTMHHGHPQAVPSNVRGALGDERPPRSVPHGLTLAIPGAQQQWAPGGPSSAPAGGGMHLPQGYGNDQGHGAFY</sequence>
<keyword evidence="8" id="KW-1185">Reference proteome</keyword>
<dbReference type="Pfam" id="PF00172">
    <property type="entry name" value="Zn_clus"/>
    <property type="match status" value="1"/>
</dbReference>
<protein>
    <recommendedName>
        <fullName evidence="6">Zn(2)-C6 fungal-type domain-containing protein</fullName>
    </recommendedName>
</protein>
<evidence type="ECO:0000256" key="2">
    <source>
        <dbReference type="ARBA" id="ARBA00022723"/>
    </source>
</evidence>
<dbReference type="Proteomes" id="UP000799302">
    <property type="component" value="Unassembled WGS sequence"/>
</dbReference>
<dbReference type="InterPro" id="IPR050987">
    <property type="entry name" value="AtrR-like"/>
</dbReference>
<gene>
    <name evidence="7" type="ORF">BT63DRAFT_474557</name>
</gene>
<evidence type="ECO:0000313" key="7">
    <source>
        <dbReference type="EMBL" id="KAF2674857.1"/>
    </source>
</evidence>
<evidence type="ECO:0000313" key="8">
    <source>
        <dbReference type="Proteomes" id="UP000799302"/>
    </source>
</evidence>